<dbReference type="EMBL" id="UZAI01004461">
    <property type="protein sequence ID" value="VDO86360.1"/>
    <property type="molecule type" value="Genomic_DNA"/>
</dbReference>
<evidence type="ECO:0000313" key="3">
    <source>
        <dbReference type="Proteomes" id="UP000277204"/>
    </source>
</evidence>
<gene>
    <name evidence="2" type="ORF">SMRZ_LOCUS9447</name>
</gene>
<evidence type="ECO:0000313" key="2">
    <source>
        <dbReference type="EMBL" id="VDO86360.1"/>
    </source>
</evidence>
<evidence type="ECO:0000256" key="1">
    <source>
        <dbReference type="SAM" id="MobiDB-lite"/>
    </source>
</evidence>
<keyword evidence="3" id="KW-1185">Reference proteome</keyword>
<organism evidence="2 3">
    <name type="scientific">Schistosoma margrebowiei</name>
    <dbReference type="NCBI Taxonomy" id="48269"/>
    <lineage>
        <taxon>Eukaryota</taxon>
        <taxon>Metazoa</taxon>
        <taxon>Spiralia</taxon>
        <taxon>Lophotrochozoa</taxon>
        <taxon>Platyhelminthes</taxon>
        <taxon>Trematoda</taxon>
        <taxon>Digenea</taxon>
        <taxon>Strigeidida</taxon>
        <taxon>Schistosomatoidea</taxon>
        <taxon>Schistosomatidae</taxon>
        <taxon>Schistosoma</taxon>
    </lineage>
</organism>
<sequence length="129" mass="14381">MTDVGSSLIYWNEKEILPRGIFLSSSGSGGDRLLFWQSFHANDNNKYNPKKGYYTRNHDCSSAVDTVNNQESTLSKGPTSIGSSSIEATTPSPRLKNTGHIRGHKNSENPFALSVSTIIHFQFRILYIK</sequence>
<name>A0A183M072_9TREM</name>
<proteinExistence type="predicted"/>
<feature type="compositionally biased region" description="Polar residues" evidence="1">
    <location>
        <begin position="69"/>
        <end position="92"/>
    </location>
</feature>
<reference evidence="2 3" key="1">
    <citation type="submission" date="2018-11" db="EMBL/GenBank/DDBJ databases">
        <authorList>
            <consortium name="Pathogen Informatics"/>
        </authorList>
    </citation>
    <scope>NUCLEOTIDE SEQUENCE [LARGE SCALE GENOMIC DNA]</scope>
    <source>
        <strain evidence="2 3">Zambia</strain>
    </source>
</reference>
<dbReference type="Proteomes" id="UP000277204">
    <property type="component" value="Unassembled WGS sequence"/>
</dbReference>
<accession>A0A183M072</accession>
<dbReference type="AlphaFoldDB" id="A0A183M072"/>
<dbReference type="STRING" id="48269.A0A183M072"/>
<feature type="region of interest" description="Disordered" evidence="1">
    <location>
        <begin position="69"/>
        <end position="96"/>
    </location>
</feature>
<protein>
    <submittedName>
        <fullName evidence="2">Uncharacterized protein</fullName>
    </submittedName>
</protein>